<organism evidence="3 4">
    <name type="scientific">Falsirhodobacter algicola</name>
    <dbReference type="NCBI Taxonomy" id="2692330"/>
    <lineage>
        <taxon>Bacteria</taxon>
        <taxon>Pseudomonadati</taxon>
        <taxon>Pseudomonadota</taxon>
        <taxon>Alphaproteobacteria</taxon>
        <taxon>Rhodobacterales</taxon>
        <taxon>Paracoccaceae</taxon>
        <taxon>Falsirhodobacter</taxon>
    </lineage>
</organism>
<dbReference type="InterPro" id="IPR002347">
    <property type="entry name" value="SDR_fam"/>
</dbReference>
<dbReference type="PANTHER" id="PTHR48107:SF16">
    <property type="entry name" value="NADPH-DEPENDENT ALDEHYDE REDUCTASE 1, CHLOROPLASTIC"/>
    <property type="match status" value="1"/>
</dbReference>
<dbReference type="SUPFAM" id="SSF51735">
    <property type="entry name" value="NAD(P)-binding Rossmann-fold domains"/>
    <property type="match status" value="1"/>
</dbReference>
<evidence type="ECO:0000256" key="1">
    <source>
        <dbReference type="ARBA" id="ARBA00006484"/>
    </source>
</evidence>
<proteinExistence type="inferred from homology"/>
<evidence type="ECO:0000313" key="3">
    <source>
        <dbReference type="EMBL" id="QUS36398.1"/>
    </source>
</evidence>
<dbReference type="PANTHER" id="PTHR48107">
    <property type="entry name" value="NADPH-DEPENDENT ALDEHYDE REDUCTASE-LIKE PROTEIN, CHLOROPLASTIC-RELATED"/>
    <property type="match status" value="1"/>
</dbReference>
<dbReference type="Proteomes" id="UP000679284">
    <property type="component" value="Chromosome"/>
</dbReference>
<keyword evidence="2" id="KW-0560">Oxidoreductase</keyword>
<dbReference type="RefSeq" id="WP_211783619.1">
    <property type="nucleotide sequence ID" value="NZ_CP047289.1"/>
</dbReference>
<dbReference type="Gene3D" id="3.40.50.720">
    <property type="entry name" value="NAD(P)-binding Rossmann-like Domain"/>
    <property type="match status" value="1"/>
</dbReference>
<gene>
    <name evidence="3" type="ORF">GR316_09070</name>
</gene>
<reference evidence="3" key="1">
    <citation type="submission" date="2020-01" db="EMBL/GenBank/DDBJ databases">
        <authorList>
            <person name="Yang Y."/>
            <person name="Kwon Y.M."/>
        </authorList>
    </citation>
    <scope>NUCLEOTIDE SEQUENCE</scope>
    <source>
        <strain evidence="3">PG104</strain>
    </source>
</reference>
<protein>
    <submittedName>
        <fullName evidence="3">SDR family oxidoreductase</fullName>
    </submittedName>
</protein>
<comment type="similarity">
    <text evidence="1">Belongs to the short-chain dehydrogenases/reductases (SDR) family.</text>
</comment>
<evidence type="ECO:0000256" key="2">
    <source>
        <dbReference type="ARBA" id="ARBA00023002"/>
    </source>
</evidence>
<dbReference type="Pfam" id="PF13561">
    <property type="entry name" value="adh_short_C2"/>
    <property type="match status" value="1"/>
</dbReference>
<dbReference type="PRINTS" id="PR00080">
    <property type="entry name" value="SDRFAMILY"/>
</dbReference>
<dbReference type="AlphaFoldDB" id="A0A8J8MU81"/>
<name>A0A8J8MU81_9RHOB</name>
<accession>A0A8J8MU81</accession>
<dbReference type="InterPro" id="IPR036291">
    <property type="entry name" value="NAD(P)-bd_dom_sf"/>
</dbReference>
<evidence type="ECO:0000313" key="4">
    <source>
        <dbReference type="Proteomes" id="UP000679284"/>
    </source>
</evidence>
<dbReference type="FunFam" id="3.40.50.720:FF:000084">
    <property type="entry name" value="Short-chain dehydrogenase reductase"/>
    <property type="match status" value="1"/>
</dbReference>
<dbReference type="PRINTS" id="PR00081">
    <property type="entry name" value="GDHRDH"/>
</dbReference>
<sequence length="265" mass="28325">MDRNAPADFTPHFAGSGRLKDQVCFISGSSSGIGRAVARLYAAEGAKVVVTYHSSREEGEDVAREVQEAGAEVLLLHLDSTSRESCFDAVAKTIAHFGRLDVLVCNAGVQKSEPDFTKVDPEWIEKIFATNVFGYMWLAQAGLEKMTEGAALIFTTSVNAYRGHKYLIDYSATKGAELGFLRALAASLADKGIRVNGVAPGPIWTPLIGETMPAEDVDAFGLDVPMKRPGQPNEVAPAYLFLACRDGSYMTGQVLHPNGGIPVGG</sequence>
<dbReference type="EMBL" id="CP047289">
    <property type="protein sequence ID" value="QUS36398.1"/>
    <property type="molecule type" value="Genomic_DNA"/>
</dbReference>
<dbReference type="KEGG" id="fap:GR316_09070"/>
<keyword evidence="4" id="KW-1185">Reference proteome</keyword>
<dbReference type="GO" id="GO:0016614">
    <property type="term" value="F:oxidoreductase activity, acting on CH-OH group of donors"/>
    <property type="evidence" value="ECO:0007669"/>
    <property type="project" value="UniProtKB-ARBA"/>
</dbReference>